<accession>A0A1M7Z9U7</accession>
<keyword evidence="2" id="KW-0479">Metal-binding</keyword>
<evidence type="ECO:0000313" key="7">
    <source>
        <dbReference type="Proteomes" id="UP000186406"/>
    </source>
</evidence>
<dbReference type="RefSeq" id="WP_073625840.1">
    <property type="nucleotide sequence ID" value="NZ_FRXO01000001.1"/>
</dbReference>
<keyword evidence="4" id="KW-0862">Zinc</keyword>
<dbReference type="PANTHER" id="PTHR37326:SF1">
    <property type="entry name" value="BLL3975 PROTEIN"/>
    <property type="match status" value="1"/>
</dbReference>
<dbReference type="Gene3D" id="3.40.630.10">
    <property type="entry name" value="Zn peptidases"/>
    <property type="match status" value="1"/>
</dbReference>
<proteinExistence type="predicted"/>
<keyword evidence="7" id="KW-1185">Reference proteome</keyword>
<reference evidence="6 7" key="1">
    <citation type="submission" date="2016-12" db="EMBL/GenBank/DDBJ databases">
        <authorList>
            <person name="Song W.-J."/>
            <person name="Kurnit D.M."/>
        </authorList>
    </citation>
    <scope>NUCLEOTIDE SEQUENCE [LARGE SCALE GENOMIC DNA]</scope>
    <source>
        <strain evidence="6 7">DSM 19599</strain>
    </source>
</reference>
<evidence type="ECO:0000259" key="5">
    <source>
        <dbReference type="Pfam" id="PF24827"/>
    </source>
</evidence>
<dbReference type="GO" id="GO:0016788">
    <property type="term" value="F:hydrolase activity, acting on ester bonds"/>
    <property type="evidence" value="ECO:0007669"/>
    <property type="project" value="InterPro"/>
</dbReference>
<dbReference type="InterPro" id="IPR053138">
    <property type="entry name" value="N-alpha-Ac-DABA_deacetylase"/>
</dbReference>
<dbReference type="OrthoDB" id="9782876at2"/>
<dbReference type="Pfam" id="PF24827">
    <property type="entry name" value="AstE_AspA_cat"/>
    <property type="match status" value="1"/>
</dbReference>
<evidence type="ECO:0000256" key="3">
    <source>
        <dbReference type="ARBA" id="ARBA00022801"/>
    </source>
</evidence>
<dbReference type="SUPFAM" id="SSF53187">
    <property type="entry name" value="Zn-dependent exopeptidases"/>
    <property type="match status" value="1"/>
</dbReference>
<comment type="cofactor">
    <cofactor evidence="1">
        <name>Zn(2+)</name>
        <dbReference type="ChEBI" id="CHEBI:29105"/>
    </cofactor>
</comment>
<dbReference type="AlphaFoldDB" id="A0A1M7Z9U7"/>
<dbReference type="Proteomes" id="UP000186406">
    <property type="component" value="Unassembled WGS sequence"/>
</dbReference>
<evidence type="ECO:0000256" key="2">
    <source>
        <dbReference type="ARBA" id="ARBA00022723"/>
    </source>
</evidence>
<organism evidence="6 7">
    <name type="scientific">Pseudoxanthobacter soli DSM 19599</name>
    <dbReference type="NCBI Taxonomy" id="1123029"/>
    <lineage>
        <taxon>Bacteria</taxon>
        <taxon>Pseudomonadati</taxon>
        <taxon>Pseudomonadota</taxon>
        <taxon>Alphaproteobacteria</taxon>
        <taxon>Hyphomicrobiales</taxon>
        <taxon>Segnochrobactraceae</taxon>
        <taxon>Pseudoxanthobacter</taxon>
    </lineage>
</organism>
<feature type="domain" description="Succinylglutamate desuccinylase/Aspartoacylase catalytic" evidence="5">
    <location>
        <begin position="39"/>
        <end position="137"/>
    </location>
</feature>
<dbReference type="EMBL" id="FRXO01000001">
    <property type="protein sequence ID" value="SHO61579.1"/>
    <property type="molecule type" value="Genomic_DNA"/>
</dbReference>
<dbReference type="PANTHER" id="PTHR37326">
    <property type="entry name" value="BLL3975 PROTEIN"/>
    <property type="match status" value="1"/>
</dbReference>
<evidence type="ECO:0000313" key="6">
    <source>
        <dbReference type="EMBL" id="SHO61579.1"/>
    </source>
</evidence>
<protein>
    <recommendedName>
        <fullName evidence="5">Succinylglutamate desuccinylase/Aspartoacylase catalytic domain-containing protein</fullName>
    </recommendedName>
</protein>
<evidence type="ECO:0000256" key="4">
    <source>
        <dbReference type="ARBA" id="ARBA00022833"/>
    </source>
</evidence>
<sequence length="380" mass="40259">MTDIAPNPTTRTEIELPVTSPGTRRALTVLRFGTPGARPKAYLQAGLHADEFPGMLTLRHLAARLGEAAARGEIVGEIVVVPVANPIGLGQQINGFLLGRYDFATAGNYNRDYPDLAALIGSSLDGQLGDDEASNVAAIRAAMAEALAGLTPATAVDVLRHHLLTLAHDADFVLDLHADNEAALHLYVGTPLWPSALDLASEIDARAVLLAEISGGNPFDEACGGLWWALAKRYPGLPIPPACLSATIELRSNDDVDDRLAEDDARALYRFLERRGVISGSGGTLPKLLCEATPLEAMQQIKSPAAGVVCYRRRLGEFIYLGEIVADVIDPLGESVPVAAATDGVLFARHSQTYAWPGKVIGKIAGAVPLADRKGKLLTD</sequence>
<evidence type="ECO:0000256" key="1">
    <source>
        <dbReference type="ARBA" id="ARBA00001947"/>
    </source>
</evidence>
<dbReference type="STRING" id="1123029.SAMN02745172_00819"/>
<dbReference type="GO" id="GO:0046872">
    <property type="term" value="F:metal ion binding"/>
    <property type="evidence" value="ECO:0007669"/>
    <property type="project" value="UniProtKB-KW"/>
</dbReference>
<keyword evidence="3" id="KW-0378">Hydrolase</keyword>
<name>A0A1M7Z9U7_9HYPH</name>
<gene>
    <name evidence="6" type="ORF">SAMN02745172_00819</name>
</gene>
<dbReference type="InterPro" id="IPR055438">
    <property type="entry name" value="AstE_AspA_cat"/>
</dbReference>
<dbReference type="CDD" id="cd06250">
    <property type="entry name" value="M14_PaAOTO_like"/>
    <property type="match status" value="1"/>
</dbReference>